<organism evidence="2 3">
    <name type="scientific">Babesia divergens</name>
    <dbReference type="NCBI Taxonomy" id="32595"/>
    <lineage>
        <taxon>Eukaryota</taxon>
        <taxon>Sar</taxon>
        <taxon>Alveolata</taxon>
        <taxon>Apicomplexa</taxon>
        <taxon>Aconoidasida</taxon>
        <taxon>Piroplasmida</taxon>
        <taxon>Babesiidae</taxon>
        <taxon>Babesia</taxon>
    </lineage>
</organism>
<reference evidence="2" key="2">
    <citation type="submission" date="2021-05" db="EMBL/GenBank/DDBJ databases">
        <authorList>
            <person name="Pain A."/>
        </authorList>
    </citation>
    <scope>NUCLEOTIDE SEQUENCE</scope>
    <source>
        <strain evidence="2">1802A</strain>
    </source>
</reference>
<reference evidence="2" key="1">
    <citation type="journal article" date="2014" name="Nucleic Acids Res.">
        <title>The evolutionary dynamics of variant antigen genes in Babesia reveal a history of genomic innovation underlying host-parasite interaction.</title>
        <authorList>
            <person name="Jackson A.P."/>
            <person name="Otto T.D."/>
            <person name="Darby A."/>
            <person name="Ramaprasad A."/>
            <person name="Xia D."/>
            <person name="Echaide I.E."/>
            <person name="Farber M."/>
            <person name="Gahlot S."/>
            <person name="Gamble J."/>
            <person name="Gupta D."/>
            <person name="Gupta Y."/>
            <person name="Jackson L."/>
            <person name="Malandrin L."/>
            <person name="Malas T.B."/>
            <person name="Moussa E."/>
            <person name="Nair M."/>
            <person name="Reid A.J."/>
            <person name="Sanders M."/>
            <person name="Sharma J."/>
            <person name="Tracey A."/>
            <person name="Quail M.A."/>
            <person name="Weir W."/>
            <person name="Wastling J.M."/>
            <person name="Hall N."/>
            <person name="Willadsen P."/>
            <person name="Lingelbach K."/>
            <person name="Shiels B."/>
            <person name="Tait A."/>
            <person name="Berriman M."/>
            <person name="Allred D.R."/>
            <person name="Pain A."/>
        </authorList>
    </citation>
    <scope>NUCLEOTIDE SEQUENCE</scope>
    <source>
        <strain evidence="2">1802A</strain>
    </source>
</reference>
<keyword evidence="3" id="KW-1185">Reference proteome</keyword>
<evidence type="ECO:0000313" key="2">
    <source>
        <dbReference type="EMBL" id="KAK1940197.1"/>
    </source>
</evidence>
<dbReference type="AlphaFoldDB" id="A0AAD9GKI2"/>
<dbReference type="EMBL" id="JAHBMH010000006">
    <property type="protein sequence ID" value="KAK1940197.1"/>
    <property type="molecule type" value="Genomic_DNA"/>
</dbReference>
<comment type="caution">
    <text evidence="2">The sequence shown here is derived from an EMBL/GenBank/DDBJ whole genome shotgun (WGS) entry which is preliminary data.</text>
</comment>
<accession>A0AAD9GKI2</accession>
<proteinExistence type="predicted"/>
<sequence>MTPQPQLCCRSRESKGHSSADNGETGQQYAACVRYSILSCAKSLNGEQNDRPLGNIGIFDLSGDVPQLLNEQRNLHTISQVGQGQKSTGEPRQNVKKHKNAALNTMNIERCFDINPKHQLSRSSTVESYVDIGSTWGRLTTSLPLFEGGEEPSSARRDGRIALTIGNHVIHGKYTDVASGNHVAILRKVPRHCSCACSTADSHENDCRETHDSYFEICAVTSAKLLFTGRPSFIQHYKTNENDTTWSIFQPQDIDALNQNWLLLNVTPGIVEAFYSETAYFKVINDSSGASSRLVINVNGETFYLERLEVGGKLVLVTPMNVALDQVGSSSVLSIIGCCKFVHNMVKAVPNFRGLPKTGKLSLESLLDSLPLGDEQIKLFLMNRYPEWPCPYVCLQDGIFAYLDIIIWAEFSVKFMPMLSMYLNQNQACKKHIQDLTMQDMWDMVQTYPQVLESLPTEMRTLSVIFQILRAISDLKHPLTEFEDYMDALSNEGSLLNVRMVLNLFKIHKIVVMAVGTASEGMKMTYDNLVKKVDSLLFTQAVPSYIFDEMIQYLINNVEQQNEDYEDYTKCLRCYYADASFSDVTSKMTYQFKKGNKETTQEVRYDLTGVRLFAVAETSDGDMTDDFKKPCFNYDIFKINTKGLAKLRFNYAMNSLIALCRTPISLHLAFVADMMVATVEGSVCTVKMYPKEKEDTLRDSLSSLFKLTNKWHLEVIDKKLARFWGTKLALESITGPPNFHTRLWITTEKNNFNYTYINRCDDESRTVDRLTSRKDKEGGLQPIEEESYIIINSNVPV</sequence>
<evidence type="ECO:0000313" key="3">
    <source>
        <dbReference type="Proteomes" id="UP001195914"/>
    </source>
</evidence>
<dbReference type="Proteomes" id="UP001195914">
    <property type="component" value="Unassembled WGS sequence"/>
</dbReference>
<name>A0AAD9GKI2_BABDI</name>
<feature type="region of interest" description="Disordered" evidence="1">
    <location>
        <begin position="1"/>
        <end position="24"/>
    </location>
</feature>
<gene>
    <name evidence="2" type="ORF">X943_001349</name>
</gene>
<protein>
    <submittedName>
        <fullName evidence="2">Uncharacterized protein</fullName>
    </submittedName>
</protein>
<evidence type="ECO:0000256" key="1">
    <source>
        <dbReference type="SAM" id="MobiDB-lite"/>
    </source>
</evidence>